<protein>
    <submittedName>
        <fullName evidence="1">Uncharacterized protein</fullName>
    </submittedName>
</protein>
<name>A0ABM9DTA1_9HYPH</name>
<dbReference type="Proteomes" id="UP001153050">
    <property type="component" value="Unassembled WGS sequence"/>
</dbReference>
<accession>A0ABM9DTA1</accession>
<proteinExistence type="predicted"/>
<dbReference type="EMBL" id="CAKXZT010000117">
    <property type="protein sequence ID" value="CAH2399907.1"/>
    <property type="molecule type" value="Genomic_DNA"/>
</dbReference>
<sequence length="66" mass="7179">MSRSRVLPHKPRWQLDSGENTLLMPLAAFRPQLAVPSTGAIAYVKPMLIFDGLALCGVGANHCDVF</sequence>
<reference evidence="1 2" key="1">
    <citation type="submission" date="2022-03" db="EMBL/GenBank/DDBJ databases">
        <authorList>
            <person name="Brunel B."/>
        </authorList>
    </citation>
    <scope>NUCLEOTIDE SEQUENCE [LARGE SCALE GENOMIC DNA]</scope>
    <source>
        <strain evidence="1">STM5069sample</strain>
    </source>
</reference>
<gene>
    <name evidence="1" type="ORF">MES5069_230238</name>
</gene>
<organism evidence="1 2">
    <name type="scientific">Mesorhizobium escarrei</name>
    <dbReference type="NCBI Taxonomy" id="666018"/>
    <lineage>
        <taxon>Bacteria</taxon>
        <taxon>Pseudomonadati</taxon>
        <taxon>Pseudomonadota</taxon>
        <taxon>Alphaproteobacteria</taxon>
        <taxon>Hyphomicrobiales</taxon>
        <taxon>Phyllobacteriaceae</taxon>
        <taxon>Mesorhizobium</taxon>
    </lineage>
</organism>
<keyword evidence="2" id="KW-1185">Reference proteome</keyword>
<comment type="caution">
    <text evidence="1">The sequence shown here is derived from an EMBL/GenBank/DDBJ whole genome shotgun (WGS) entry which is preliminary data.</text>
</comment>
<evidence type="ECO:0000313" key="1">
    <source>
        <dbReference type="EMBL" id="CAH2399907.1"/>
    </source>
</evidence>
<evidence type="ECO:0000313" key="2">
    <source>
        <dbReference type="Proteomes" id="UP001153050"/>
    </source>
</evidence>